<evidence type="ECO:0000256" key="3">
    <source>
        <dbReference type="ARBA" id="ARBA00022692"/>
    </source>
</evidence>
<dbReference type="PANTHER" id="PTHR11439:SF455">
    <property type="entry name" value="RLK (RECEPTOR-LIKE PROTEIN KINASE) 8, PUTATIVE-RELATED"/>
    <property type="match status" value="1"/>
</dbReference>
<evidence type="ECO:0000256" key="11">
    <source>
        <dbReference type="ARBA" id="ARBA00023180"/>
    </source>
</evidence>
<dbReference type="SUPFAM" id="SSF49503">
    <property type="entry name" value="Cupredoxins"/>
    <property type="match status" value="1"/>
</dbReference>
<name>A0A2N9FUQ6_FAGSY</name>
<comment type="subcellular location">
    <subcellularLocation>
        <location evidence="1">Membrane</location>
        <topology evidence="1">Single-pass type I membrane protein</topology>
    </subcellularLocation>
</comment>
<dbReference type="PANTHER" id="PTHR11439">
    <property type="entry name" value="GAG-POL-RELATED RETROTRANSPOSON"/>
    <property type="match status" value="1"/>
</dbReference>
<sequence>MNNEFDALLQNQTWTLVPPFPNQNVVGCKWVFRIKRLANGSIEHYKARLVAKGFHQQPGIDYGETYSSVIKPTTDDRRSIGSFCIFLGKNLISWGCRKQVTVARSNTEAEYKALANTAAALQWLKSLFQELGLVLSTPPTLWCDNIGATYLSSNPVFHARTKHIEIDFHFVRDMVASKALHVRFISSADQLAEFVDQAHIILSVCSSSDQAQRLVHSVELEGASLVFAKEYVVGAEAGRDSEVDYYAWADGKTFYVGDVLVFNYSQDEHNVIVVNATGYDKCLASSNSGAFYSGNDKITSTTPGNKYYICQWHCDYSDQKLMITVLRP</sequence>
<keyword evidence="8" id="KW-0186">Copper</keyword>
<keyword evidence="11" id="KW-0325">Glycoprotein</keyword>
<dbReference type="InterPro" id="IPR013103">
    <property type="entry name" value="RVT_2"/>
</dbReference>
<keyword evidence="6" id="KW-0249">Electron transport</keyword>
<keyword evidence="3" id="KW-0812">Transmembrane</keyword>
<reference evidence="13" key="1">
    <citation type="submission" date="2018-02" db="EMBL/GenBank/DDBJ databases">
        <authorList>
            <person name="Cohen D.B."/>
            <person name="Kent A.D."/>
        </authorList>
    </citation>
    <scope>NUCLEOTIDE SEQUENCE</scope>
</reference>
<evidence type="ECO:0000256" key="6">
    <source>
        <dbReference type="ARBA" id="ARBA00022982"/>
    </source>
</evidence>
<dbReference type="CDD" id="cd09272">
    <property type="entry name" value="RNase_HI_RT_Ty1"/>
    <property type="match status" value="1"/>
</dbReference>
<dbReference type="GO" id="GO:0009610">
    <property type="term" value="P:response to symbiotic fungus"/>
    <property type="evidence" value="ECO:0007669"/>
    <property type="project" value="UniProtKB-ARBA"/>
</dbReference>
<dbReference type="EMBL" id="OIVN01001472">
    <property type="protein sequence ID" value="SPC94376.1"/>
    <property type="molecule type" value="Genomic_DNA"/>
</dbReference>
<keyword evidence="10" id="KW-1015">Disulfide bond</keyword>
<keyword evidence="2" id="KW-0813">Transport</keyword>
<keyword evidence="9" id="KW-0472">Membrane</keyword>
<dbReference type="CDD" id="cd04216">
    <property type="entry name" value="Phytocyanin"/>
    <property type="match status" value="1"/>
</dbReference>
<dbReference type="GO" id="GO:0009055">
    <property type="term" value="F:electron transfer activity"/>
    <property type="evidence" value="ECO:0007669"/>
    <property type="project" value="InterPro"/>
</dbReference>
<keyword evidence="7" id="KW-1133">Transmembrane helix</keyword>
<evidence type="ECO:0000259" key="12">
    <source>
        <dbReference type="PROSITE" id="PS51485"/>
    </source>
</evidence>
<dbReference type="GO" id="GO:0046872">
    <property type="term" value="F:metal ion binding"/>
    <property type="evidence" value="ECO:0007669"/>
    <property type="project" value="UniProtKB-KW"/>
</dbReference>
<evidence type="ECO:0000256" key="10">
    <source>
        <dbReference type="ARBA" id="ARBA00023157"/>
    </source>
</evidence>
<evidence type="ECO:0000313" key="13">
    <source>
        <dbReference type="EMBL" id="SPC94376.1"/>
    </source>
</evidence>
<dbReference type="FunFam" id="2.60.40.420:FF:000067">
    <property type="entry name" value="Cupredoxin superfamily protein"/>
    <property type="match status" value="1"/>
</dbReference>
<evidence type="ECO:0000256" key="8">
    <source>
        <dbReference type="ARBA" id="ARBA00023008"/>
    </source>
</evidence>
<dbReference type="AlphaFoldDB" id="A0A2N9FUQ6"/>
<evidence type="ECO:0000256" key="1">
    <source>
        <dbReference type="ARBA" id="ARBA00004479"/>
    </source>
</evidence>
<dbReference type="Pfam" id="PF07727">
    <property type="entry name" value="RVT_2"/>
    <property type="match status" value="1"/>
</dbReference>
<evidence type="ECO:0000256" key="4">
    <source>
        <dbReference type="ARBA" id="ARBA00022723"/>
    </source>
</evidence>
<dbReference type="GO" id="GO:0016020">
    <property type="term" value="C:membrane"/>
    <property type="evidence" value="ECO:0007669"/>
    <property type="project" value="UniProtKB-SubCell"/>
</dbReference>
<evidence type="ECO:0000256" key="9">
    <source>
        <dbReference type="ARBA" id="ARBA00023136"/>
    </source>
</evidence>
<keyword evidence="4" id="KW-0479">Metal-binding</keyword>
<feature type="domain" description="Phytocyanin" evidence="12">
    <location>
        <begin position="229"/>
        <end position="327"/>
    </location>
</feature>
<keyword evidence="5" id="KW-0732">Signal</keyword>
<evidence type="ECO:0000256" key="5">
    <source>
        <dbReference type="ARBA" id="ARBA00022729"/>
    </source>
</evidence>
<dbReference type="InterPro" id="IPR008972">
    <property type="entry name" value="Cupredoxin"/>
</dbReference>
<proteinExistence type="predicted"/>
<dbReference type="Gene3D" id="2.60.40.420">
    <property type="entry name" value="Cupredoxins - blue copper proteins"/>
    <property type="match status" value="1"/>
</dbReference>
<dbReference type="PROSITE" id="PS51485">
    <property type="entry name" value="PHYTOCYANIN"/>
    <property type="match status" value="1"/>
</dbReference>
<protein>
    <recommendedName>
        <fullName evidence="12">Phytocyanin domain-containing protein</fullName>
    </recommendedName>
</protein>
<accession>A0A2N9FUQ6</accession>
<organism evidence="13">
    <name type="scientific">Fagus sylvatica</name>
    <name type="common">Beechnut</name>
    <dbReference type="NCBI Taxonomy" id="28930"/>
    <lineage>
        <taxon>Eukaryota</taxon>
        <taxon>Viridiplantae</taxon>
        <taxon>Streptophyta</taxon>
        <taxon>Embryophyta</taxon>
        <taxon>Tracheophyta</taxon>
        <taxon>Spermatophyta</taxon>
        <taxon>Magnoliopsida</taxon>
        <taxon>eudicotyledons</taxon>
        <taxon>Gunneridae</taxon>
        <taxon>Pentapetalae</taxon>
        <taxon>rosids</taxon>
        <taxon>fabids</taxon>
        <taxon>Fagales</taxon>
        <taxon>Fagaceae</taxon>
        <taxon>Fagus</taxon>
    </lineage>
</organism>
<evidence type="ECO:0000256" key="2">
    <source>
        <dbReference type="ARBA" id="ARBA00022448"/>
    </source>
</evidence>
<dbReference type="Pfam" id="PF02298">
    <property type="entry name" value="Cu_bind_like"/>
    <property type="match status" value="1"/>
</dbReference>
<dbReference type="InterPro" id="IPR003245">
    <property type="entry name" value="Phytocyanin_dom"/>
</dbReference>
<gene>
    <name evidence="13" type="ORF">FSB_LOCUS22258</name>
</gene>
<evidence type="ECO:0000256" key="7">
    <source>
        <dbReference type="ARBA" id="ARBA00022989"/>
    </source>
</evidence>